<protein>
    <recommendedName>
        <fullName evidence="1">DUF6671 domain-containing protein</fullName>
    </recommendedName>
</protein>
<evidence type="ECO:0000313" key="2">
    <source>
        <dbReference type="EMBL" id="OIQ92962.1"/>
    </source>
</evidence>
<organism evidence="2">
    <name type="scientific">mine drainage metagenome</name>
    <dbReference type="NCBI Taxonomy" id="410659"/>
    <lineage>
        <taxon>unclassified sequences</taxon>
        <taxon>metagenomes</taxon>
        <taxon>ecological metagenomes</taxon>
    </lineage>
</organism>
<name>A0A1J5RCA0_9ZZZZ</name>
<gene>
    <name evidence="2" type="ORF">GALL_250900</name>
</gene>
<accession>A0A1J5RCA0</accession>
<dbReference type="Pfam" id="PF20376">
    <property type="entry name" value="DUF6671"/>
    <property type="match status" value="1"/>
</dbReference>
<dbReference type="InterPro" id="IPR046612">
    <property type="entry name" value="DUF6671"/>
</dbReference>
<evidence type="ECO:0000259" key="1">
    <source>
        <dbReference type="Pfam" id="PF20376"/>
    </source>
</evidence>
<sequence length="306" mass="33522">MATNVIRLLTTAIAYQTVEYAKAMSLGKSVYRDSTVALLTQHGKEKVIAPLLASAIDCQVVQVTGFDTDRLGTFTRQIPRPGTQLEAARKKARIGMDLSGLPIGLASEGSFGPDPFIGMFSWNVEMIIWIDDMLGIEVVGVASGETNFSHLLTANWEEAETFAHAASFPEHGLMARPQHEGDPRVRKDIAEWETLREAFRWACGEADNGCAFLEIDMRAHMNPTRMKMIGQAAQDLARKLCSLCPICDAPGFQLAERVPGLPCEDCGTPTREARADIHHCVRCGHQVTVERPVTAAPAGRCDWCNP</sequence>
<proteinExistence type="predicted"/>
<feature type="domain" description="DUF6671" evidence="1">
    <location>
        <begin position="92"/>
        <end position="306"/>
    </location>
</feature>
<dbReference type="EMBL" id="MLJW01000218">
    <property type="protein sequence ID" value="OIQ92962.1"/>
    <property type="molecule type" value="Genomic_DNA"/>
</dbReference>
<dbReference type="AlphaFoldDB" id="A0A1J5RCA0"/>
<reference evidence="2" key="1">
    <citation type="submission" date="2016-10" db="EMBL/GenBank/DDBJ databases">
        <title>Sequence of Gallionella enrichment culture.</title>
        <authorList>
            <person name="Poehlein A."/>
            <person name="Muehling M."/>
            <person name="Daniel R."/>
        </authorList>
    </citation>
    <scope>NUCLEOTIDE SEQUENCE</scope>
</reference>
<comment type="caution">
    <text evidence="2">The sequence shown here is derived from an EMBL/GenBank/DDBJ whole genome shotgun (WGS) entry which is preliminary data.</text>
</comment>